<evidence type="ECO:0000313" key="1">
    <source>
        <dbReference type="EMBL" id="MYN28787.1"/>
    </source>
</evidence>
<dbReference type="Proteomes" id="UP000642144">
    <property type="component" value="Unassembled WGS sequence"/>
</dbReference>
<organism evidence="1 2">
    <name type="scientific">Duganella levis</name>
    <dbReference type="NCBI Taxonomy" id="2692169"/>
    <lineage>
        <taxon>Bacteria</taxon>
        <taxon>Pseudomonadati</taxon>
        <taxon>Pseudomonadota</taxon>
        <taxon>Betaproteobacteria</taxon>
        <taxon>Burkholderiales</taxon>
        <taxon>Oxalobacteraceae</taxon>
        <taxon>Telluria group</taxon>
        <taxon>Duganella</taxon>
    </lineage>
</organism>
<protein>
    <submittedName>
        <fullName evidence="1">Uncharacterized protein</fullName>
    </submittedName>
</protein>
<gene>
    <name evidence="1" type="ORF">GTP69_20505</name>
</gene>
<comment type="caution">
    <text evidence="1">The sequence shown here is derived from an EMBL/GenBank/DDBJ whole genome shotgun (WGS) entry which is preliminary data.</text>
</comment>
<proteinExistence type="predicted"/>
<dbReference type="EMBL" id="WWCT01000018">
    <property type="protein sequence ID" value="MYN28787.1"/>
    <property type="molecule type" value="Genomic_DNA"/>
</dbReference>
<keyword evidence="2" id="KW-1185">Reference proteome</keyword>
<dbReference type="RefSeq" id="WP_161056584.1">
    <property type="nucleotide sequence ID" value="NZ_WWCT01000018.1"/>
</dbReference>
<accession>A0ABW9W462</accession>
<reference evidence="1 2" key="1">
    <citation type="submission" date="2019-12" db="EMBL/GenBank/DDBJ databases">
        <title>Novel species isolated from a subtropical stream in China.</title>
        <authorList>
            <person name="Lu H."/>
        </authorList>
    </citation>
    <scope>NUCLEOTIDE SEQUENCE [LARGE SCALE GENOMIC DNA]</scope>
    <source>
        <strain evidence="1 2">CY42W</strain>
    </source>
</reference>
<name>A0ABW9W462_9BURK</name>
<sequence>MSEFPAQKGAIAELVSYFETAAKGSARPKLYDFNRISAIANLPPDRHLVLLLHRLVQSGLLEQFIRVEYNFAGIGDFPTIEDVPDEIYDARSNATVVITPDKLRLYYRLYPRVAHAS</sequence>
<evidence type="ECO:0000313" key="2">
    <source>
        <dbReference type="Proteomes" id="UP000642144"/>
    </source>
</evidence>